<gene>
    <name evidence="1" type="ORF">JOC58_001359</name>
</gene>
<dbReference type="EMBL" id="JAVDQH010000004">
    <property type="protein sequence ID" value="MDR6243472.1"/>
    <property type="molecule type" value="Genomic_DNA"/>
</dbReference>
<sequence>MNREQILKALLTATARNENMIWMLAGLKMSERPVQKEQLRDVTNTIYKKIHPEAEQLPIRSRHLLDEAAAMLEGAALVDVAEIAKTKQYTVSVLGEELLQYRHDQRQMEKSKGEETSTC</sequence>
<dbReference type="Proteomes" id="UP001185028">
    <property type="component" value="Unassembled WGS sequence"/>
</dbReference>
<comment type="caution">
    <text evidence="1">The sequence shown here is derived from an EMBL/GenBank/DDBJ whole genome shotgun (WGS) entry which is preliminary data.</text>
</comment>
<keyword evidence="2" id="KW-1185">Reference proteome</keyword>
<protein>
    <submittedName>
        <fullName evidence="1">Uncharacterized protein</fullName>
    </submittedName>
</protein>
<evidence type="ECO:0000313" key="2">
    <source>
        <dbReference type="Proteomes" id="UP001185028"/>
    </source>
</evidence>
<dbReference type="RefSeq" id="WP_188773658.1">
    <property type="nucleotide sequence ID" value="NZ_BMMB01000001.1"/>
</dbReference>
<evidence type="ECO:0000313" key="1">
    <source>
        <dbReference type="EMBL" id="MDR6243472.1"/>
    </source>
</evidence>
<accession>A0ABU1IXP7</accession>
<organism evidence="1 2">
    <name type="scientific">Paenibacillus hunanensis</name>
    <dbReference type="NCBI Taxonomy" id="539262"/>
    <lineage>
        <taxon>Bacteria</taxon>
        <taxon>Bacillati</taxon>
        <taxon>Bacillota</taxon>
        <taxon>Bacilli</taxon>
        <taxon>Bacillales</taxon>
        <taxon>Paenibacillaceae</taxon>
        <taxon>Paenibacillus</taxon>
    </lineage>
</organism>
<proteinExistence type="predicted"/>
<name>A0ABU1IXP7_9BACL</name>
<reference evidence="1 2" key="1">
    <citation type="submission" date="2023-07" db="EMBL/GenBank/DDBJ databases">
        <title>Genomic Encyclopedia of Type Strains, Phase IV (KMG-IV): sequencing the most valuable type-strain genomes for metagenomic binning, comparative biology and taxonomic classification.</title>
        <authorList>
            <person name="Goeker M."/>
        </authorList>
    </citation>
    <scope>NUCLEOTIDE SEQUENCE [LARGE SCALE GENOMIC DNA]</scope>
    <source>
        <strain evidence="1 2">DSM 22170</strain>
    </source>
</reference>